<protein>
    <submittedName>
        <fullName evidence="1">Uncharacterized protein</fullName>
    </submittedName>
</protein>
<name>A0A8D9PF18_9VIRU</name>
<proteinExistence type="predicted"/>
<reference evidence="1" key="1">
    <citation type="journal article" date="2021" name="Proc. Natl. Acad. Sci. U.S.A.">
        <title>A Catalog of Tens of Thousands of Viruses from Human Metagenomes Reveals Hidden Associations with Chronic Diseases.</title>
        <authorList>
            <person name="Tisza M.J."/>
            <person name="Buck C.B."/>
        </authorList>
    </citation>
    <scope>NUCLEOTIDE SEQUENCE</scope>
    <source>
        <strain evidence="1">CtOZu12</strain>
    </source>
</reference>
<accession>A0A8D9PF18</accession>
<organism evidence="1">
    <name type="scientific">Bacteriophage sp</name>
    <dbReference type="NCBI Taxonomy" id="38018"/>
    <lineage>
        <taxon>Viruses</taxon>
    </lineage>
</organism>
<evidence type="ECO:0000313" key="1">
    <source>
        <dbReference type="EMBL" id="DAD56017.1"/>
    </source>
</evidence>
<sequence length="126" mass="14645">MRCIDIDAKVGVKKGTTLRFYKRYMLSKIREKCDIKERDTSSRGENSTSSKLTLVQVKEIIEELKIGTSIPLLAKKYGVDKAAIHDIKNKRNWKHLTKDITFFDYPVVKKDKDLPPVYQYSLNGEY</sequence>
<dbReference type="EMBL" id="BK029940">
    <property type="protein sequence ID" value="DAD56017.1"/>
    <property type="molecule type" value="Genomic_DNA"/>
</dbReference>